<dbReference type="SUPFAM" id="SSF81301">
    <property type="entry name" value="Nucleotidyltransferase"/>
    <property type="match status" value="1"/>
</dbReference>
<keyword evidence="5" id="KW-0511">Multifunctional enzyme</keyword>
<keyword evidence="4" id="KW-0460">Magnesium</keyword>
<evidence type="ECO:0000256" key="4">
    <source>
        <dbReference type="ARBA" id="ARBA00022842"/>
    </source>
</evidence>
<organism evidence="7 8">
    <name type="scientific">Mycolicibacter arupensis</name>
    <dbReference type="NCBI Taxonomy" id="342002"/>
    <lineage>
        <taxon>Bacteria</taxon>
        <taxon>Bacillati</taxon>
        <taxon>Actinomycetota</taxon>
        <taxon>Actinomycetes</taxon>
        <taxon>Mycobacteriales</taxon>
        <taxon>Mycobacteriaceae</taxon>
        <taxon>Mycolicibacter</taxon>
    </lineage>
</organism>
<evidence type="ECO:0000256" key="5">
    <source>
        <dbReference type="ARBA" id="ARBA00023268"/>
    </source>
</evidence>
<dbReference type="PANTHER" id="PTHR47320:SF1">
    <property type="entry name" value="BIFUNCTIONAL URIDYLYLTRANSFERASE_URIDYLYL-REMOVING ENZYME"/>
    <property type="match status" value="1"/>
</dbReference>
<proteinExistence type="predicted"/>
<dbReference type="Pfam" id="PF08335">
    <property type="entry name" value="GlnD_UR_UTase"/>
    <property type="match status" value="1"/>
</dbReference>
<sequence>MNATVPVMSPRQRQRSCSTPDLAAVRASLRCATATQWDSGELRTALRQVHESWLVTKAREIGVVAGSGFAVVATGSLGRRELLPHSDLDLLLLHDDMPAGAVGGMAEALWYPLWDANVRLDHSVRTIPQALEVAGSDILAGLAMLDARHIAGDEQLSARLIAGVQAQWRSGIGSRYEELLDVTHSRWQRSGEIASSAEPDLKCGRGGLRDVQLLDALAVADAAGRPNVRRLNDRRTSLRSAYRTVLDVRTELHRACGRSHDVLSAQYTDEISGALGLGDRYDLADKLVDAAHRISQCVDAALNNLPYRRMPAARA</sequence>
<evidence type="ECO:0000313" key="7">
    <source>
        <dbReference type="EMBL" id="OQZ98538.1"/>
    </source>
</evidence>
<comment type="caution">
    <text evidence="7">The sequence shown here is derived from an EMBL/GenBank/DDBJ whole genome shotgun (WGS) entry which is preliminary data.</text>
</comment>
<dbReference type="Gene3D" id="3.30.460.10">
    <property type="entry name" value="Beta Polymerase, domain 2"/>
    <property type="match status" value="1"/>
</dbReference>
<dbReference type="SUPFAM" id="SSF81593">
    <property type="entry name" value="Nucleotidyltransferase substrate binding subunit/domain"/>
    <property type="match status" value="1"/>
</dbReference>
<dbReference type="PANTHER" id="PTHR47320">
    <property type="entry name" value="BIFUNCTIONAL URIDYLYLTRANSFERASE/URIDYLYL-REMOVING ENZYME"/>
    <property type="match status" value="1"/>
</dbReference>
<dbReference type="InterPro" id="IPR043519">
    <property type="entry name" value="NT_sf"/>
</dbReference>
<evidence type="ECO:0000256" key="3">
    <source>
        <dbReference type="ARBA" id="ARBA00022801"/>
    </source>
</evidence>
<evidence type="ECO:0000256" key="1">
    <source>
        <dbReference type="ARBA" id="ARBA00022679"/>
    </source>
</evidence>
<dbReference type="EMBL" id="MVHH01000013">
    <property type="protein sequence ID" value="OQZ98538.1"/>
    <property type="molecule type" value="Genomic_DNA"/>
</dbReference>
<keyword evidence="2" id="KW-0548">Nucleotidyltransferase</keyword>
<keyword evidence="3" id="KW-0378">Hydrolase</keyword>
<evidence type="ECO:0000313" key="8">
    <source>
        <dbReference type="Proteomes" id="UP000192327"/>
    </source>
</evidence>
<protein>
    <recommendedName>
        <fullName evidence="6">PII-uridylyltransferase/Glutamine-synthetase adenylyltransferase domain-containing protein</fullName>
    </recommendedName>
</protein>
<keyword evidence="1" id="KW-0808">Transferase</keyword>
<dbReference type="InterPro" id="IPR010043">
    <property type="entry name" value="UTase/UR"/>
</dbReference>
<dbReference type="Proteomes" id="UP000192327">
    <property type="component" value="Unassembled WGS sequence"/>
</dbReference>
<reference evidence="7 8" key="1">
    <citation type="submission" date="2016-12" db="EMBL/GenBank/DDBJ databases">
        <title>The new phylogeny of genus Mycobacterium.</title>
        <authorList>
            <person name="Tortoli E."/>
            <person name="Trovato A."/>
            <person name="Cirillo D.M."/>
        </authorList>
    </citation>
    <scope>NUCLEOTIDE SEQUENCE [LARGE SCALE GENOMIC DNA]</scope>
    <source>
        <strain evidence="7 8">DSM 44942</strain>
    </source>
</reference>
<feature type="domain" description="PII-uridylyltransferase/Glutamine-synthetase adenylyltransferase" evidence="6">
    <location>
        <begin position="178"/>
        <end position="298"/>
    </location>
</feature>
<name>A0ABX3RY39_9MYCO</name>
<evidence type="ECO:0000256" key="2">
    <source>
        <dbReference type="ARBA" id="ARBA00022695"/>
    </source>
</evidence>
<keyword evidence="8" id="KW-1185">Reference proteome</keyword>
<gene>
    <name evidence="7" type="ORF">BST15_08860</name>
</gene>
<accession>A0ABX3RY39</accession>
<evidence type="ECO:0000259" key="6">
    <source>
        <dbReference type="Pfam" id="PF08335"/>
    </source>
</evidence>
<dbReference type="InterPro" id="IPR013546">
    <property type="entry name" value="PII_UdlTrfase/GS_AdlTrfase"/>
</dbReference>